<dbReference type="SMART" id="SM00248">
    <property type="entry name" value="ANK"/>
    <property type="match status" value="5"/>
</dbReference>
<gene>
    <name evidence="9" type="ORF">H6P81_008690</name>
</gene>
<dbReference type="Gene3D" id="1.25.40.20">
    <property type="entry name" value="Ankyrin repeat-containing domain"/>
    <property type="match status" value="1"/>
</dbReference>
<feature type="domain" description="PGG" evidence="8">
    <location>
        <begin position="262"/>
        <end position="377"/>
    </location>
</feature>
<dbReference type="InterPro" id="IPR026961">
    <property type="entry name" value="PGG_dom"/>
</dbReference>
<evidence type="ECO:0000313" key="10">
    <source>
        <dbReference type="Proteomes" id="UP000825729"/>
    </source>
</evidence>
<keyword evidence="3" id="KW-0677">Repeat</keyword>
<evidence type="ECO:0000256" key="1">
    <source>
        <dbReference type="ARBA" id="ARBA00004141"/>
    </source>
</evidence>
<reference evidence="9 10" key="1">
    <citation type="submission" date="2021-07" db="EMBL/GenBank/DDBJ databases">
        <title>The Aristolochia fimbriata genome: insights into angiosperm evolution, floral development and chemical biosynthesis.</title>
        <authorList>
            <person name="Jiao Y."/>
        </authorList>
    </citation>
    <scope>NUCLEOTIDE SEQUENCE [LARGE SCALE GENOMIC DNA]</scope>
    <source>
        <strain evidence="9">IBCAS-2021</strain>
        <tissue evidence="9">Leaf</tissue>
    </source>
</reference>
<protein>
    <recommendedName>
        <fullName evidence="8">PGG domain-containing protein</fullName>
    </recommendedName>
</protein>
<evidence type="ECO:0000256" key="7">
    <source>
        <dbReference type="SAM" id="Phobius"/>
    </source>
</evidence>
<keyword evidence="4 7" id="KW-1133">Transmembrane helix</keyword>
<feature type="transmembrane region" description="Helical" evidence="7">
    <location>
        <begin position="359"/>
        <end position="381"/>
    </location>
</feature>
<accession>A0AAV7EIQ4</accession>
<comment type="caution">
    <text evidence="9">The sequence shown here is derived from an EMBL/GenBank/DDBJ whole genome shotgun (WGS) entry which is preliminary data.</text>
</comment>
<keyword evidence="2 7" id="KW-0812">Transmembrane</keyword>
<comment type="subcellular location">
    <subcellularLocation>
        <location evidence="1">Membrane</location>
        <topology evidence="1">Multi-pass membrane protein</topology>
    </subcellularLocation>
</comment>
<keyword evidence="6 7" id="KW-0472">Membrane</keyword>
<evidence type="ECO:0000259" key="8">
    <source>
        <dbReference type="Pfam" id="PF13962"/>
    </source>
</evidence>
<dbReference type="InterPro" id="IPR036770">
    <property type="entry name" value="Ankyrin_rpt-contain_sf"/>
</dbReference>
<sequence>MDRDFSEALLRDRVDSLIELLAQHPSFLDRVNEAGDTPLHVAISLGYSWLSMEILNRKENLAFTVNRQRSLPLHLACCKGQLELVQKLLSIHPDGCLARDGEGRTPFQIAAAKGRGPVLAGLVRERPTGIRILTSKGETILHLCVKHNRLEALKILFETHEVAAEVEQVINFKDEDDNTTLHLCVSQKSAEMVKLLVRRGTLSVNATNLEGFTAFDLLPDINPSAAEKEIVKILKVAGAKRSEVGKNRKALLRRLIEPKRHEEWLTETKGALMIVAILIATVTYQAGLYPPGGVLQKDSDSTEGLSLAQRPGLAVLGLSDRQSYIFFSTFNTLGFLSSLSIILMLVSGFPLEQELFMRVLMVITWVAISSMALTYGNSFAYMTPTQVWGKAGANNIACVSVMLWLVLMSVLLLLGHFVRLVVSLTTWLLDKMRSLRKRDAGAHYMAV</sequence>
<feature type="transmembrane region" description="Helical" evidence="7">
    <location>
        <begin position="401"/>
        <end position="429"/>
    </location>
</feature>
<organism evidence="9 10">
    <name type="scientific">Aristolochia fimbriata</name>
    <name type="common">White veined hardy Dutchman's pipe vine</name>
    <dbReference type="NCBI Taxonomy" id="158543"/>
    <lineage>
        <taxon>Eukaryota</taxon>
        <taxon>Viridiplantae</taxon>
        <taxon>Streptophyta</taxon>
        <taxon>Embryophyta</taxon>
        <taxon>Tracheophyta</taxon>
        <taxon>Spermatophyta</taxon>
        <taxon>Magnoliopsida</taxon>
        <taxon>Magnoliidae</taxon>
        <taxon>Piperales</taxon>
        <taxon>Aristolochiaceae</taxon>
        <taxon>Aristolochia</taxon>
    </lineage>
</organism>
<proteinExistence type="predicted"/>
<evidence type="ECO:0000313" key="9">
    <source>
        <dbReference type="EMBL" id="KAG9448725.1"/>
    </source>
</evidence>
<evidence type="ECO:0000256" key="5">
    <source>
        <dbReference type="ARBA" id="ARBA00023043"/>
    </source>
</evidence>
<dbReference type="SUPFAM" id="SSF48403">
    <property type="entry name" value="Ankyrin repeat"/>
    <property type="match status" value="1"/>
</dbReference>
<name>A0AAV7EIQ4_ARIFI</name>
<dbReference type="InterPro" id="IPR002110">
    <property type="entry name" value="Ankyrin_rpt"/>
</dbReference>
<dbReference type="GO" id="GO:0005886">
    <property type="term" value="C:plasma membrane"/>
    <property type="evidence" value="ECO:0007669"/>
    <property type="project" value="TreeGrafter"/>
</dbReference>
<dbReference type="Pfam" id="PF13962">
    <property type="entry name" value="PGG"/>
    <property type="match status" value="1"/>
</dbReference>
<evidence type="ECO:0000256" key="4">
    <source>
        <dbReference type="ARBA" id="ARBA00022989"/>
    </source>
</evidence>
<dbReference type="PANTHER" id="PTHR24186">
    <property type="entry name" value="PROTEIN PHOSPHATASE 1 REGULATORY SUBUNIT"/>
    <property type="match status" value="1"/>
</dbReference>
<dbReference type="PANTHER" id="PTHR24186:SF37">
    <property type="entry name" value="PGG DOMAIN-CONTAINING PROTEIN"/>
    <property type="match status" value="1"/>
</dbReference>
<feature type="transmembrane region" description="Helical" evidence="7">
    <location>
        <begin position="324"/>
        <end position="347"/>
    </location>
</feature>
<feature type="transmembrane region" description="Helical" evidence="7">
    <location>
        <begin position="270"/>
        <end position="289"/>
    </location>
</feature>
<evidence type="ECO:0000256" key="2">
    <source>
        <dbReference type="ARBA" id="ARBA00022692"/>
    </source>
</evidence>
<dbReference type="EMBL" id="JAINDJ010000004">
    <property type="protein sequence ID" value="KAG9448725.1"/>
    <property type="molecule type" value="Genomic_DNA"/>
</dbReference>
<keyword evidence="10" id="KW-1185">Reference proteome</keyword>
<keyword evidence="5" id="KW-0040">ANK repeat</keyword>
<dbReference type="Proteomes" id="UP000825729">
    <property type="component" value="Unassembled WGS sequence"/>
</dbReference>
<evidence type="ECO:0000256" key="3">
    <source>
        <dbReference type="ARBA" id="ARBA00022737"/>
    </source>
</evidence>
<evidence type="ECO:0000256" key="6">
    <source>
        <dbReference type="ARBA" id="ARBA00023136"/>
    </source>
</evidence>
<dbReference type="AlphaFoldDB" id="A0AAV7EIQ4"/>
<dbReference type="Pfam" id="PF12796">
    <property type="entry name" value="Ank_2"/>
    <property type="match status" value="1"/>
</dbReference>
<dbReference type="Pfam" id="PF00023">
    <property type="entry name" value="Ank"/>
    <property type="match status" value="1"/>
</dbReference>